<dbReference type="KEGG" id="mrr:Moror_17501"/>
<name>V2Z123_MONRO</name>
<accession>V2Z123</accession>
<dbReference type="EMBL" id="AWSO01000023">
    <property type="protein sequence ID" value="ESK97639.1"/>
    <property type="molecule type" value="Genomic_DNA"/>
</dbReference>
<sequence>MPSYYPTQGTHYSHRSRRSHHSTPVVYASTHPSHHGVPAVAASQAYYPQTTHGGGNNVVYVPTHSSSSRHGHHTVVPSYVVSSGSRHHGSHHHESSHHHHHHHRRPTLGERIRNFFSFGRRRHQPRYKVKSANSSWGFLGRSRRRRYVDMRTGEEVDRRGRRVYNV</sequence>
<dbReference type="OrthoDB" id="3269202at2759"/>
<organism evidence="2 3">
    <name type="scientific">Moniliophthora roreri (strain MCA 2997)</name>
    <name type="common">Cocoa frosty pod rot fungus</name>
    <name type="synonym">Crinipellis roreri</name>
    <dbReference type="NCBI Taxonomy" id="1381753"/>
    <lineage>
        <taxon>Eukaryota</taxon>
        <taxon>Fungi</taxon>
        <taxon>Dikarya</taxon>
        <taxon>Basidiomycota</taxon>
        <taxon>Agaricomycotina</taxon>
        <taxon>Agaricomycetes</taxon>
        <taxon>Agaricomycetidae</taxon>
        <taxon>Agaricales</taxon>
        <taxon>Marasmiineae</taxon>
        <taxon>Marasmiaceae</taxon>
        <taxon>Moniliophthora</taxon>
    </lineage>
</organism>
<feature type="region of interest" description="Disordered" evidence="1">
    <location>
        <begin position="1"/>
        <end position="35"/>
    </location>
</feature>
<gene>
    <name evidence="2" type="ORF">Moror_17501</name>
</gene>
<reference evidence="2 3" key="1">
    <citation type="journal article" date="2014" name="BMC Genomics">
        <title>Genome and secretome analysis of the hemibiotrophic fungal pathogen, Moniliophthora roreri, which causes frosty pod rot disease of cacao: mechanisms of the biotrophic and necrotrophic phases.</title>
        <authorList>
            <person name="Meinhardt L.W."/>
            <person name="Costa G.G.L."/>
            <person name="Thomazella D.P.T."/>
            <person name="Teixeira P.J.P.L."/>
            <person name="Carazzolle M.F."/>
            <person name="Schuster S.C."/>
            <person name="Carlson J.E."/>
            <person name="Guiltinan M.J."/>
            <person name="Mieczkowski P."/>
            <person name="Farmer A."/>
            <person name="Ramaraj T."/>
            <person name="Crozier J."/>
            <person name="Davis R.E."/>
            <person name="Shao J."/>
            <person name="Melnick R.L."/>
            <person name="Pereira G.A.G."/>
            <person name="Bailey B.A."/>
        </authorList>
    </citation>
    <scope>NUCLEOTIDE SEQUENCE [LARGE SCALE GENOMIC DNA]</scope>
    <source>
        <strain evidence="2 3">MCA 2997</strain>
    </source>
</reference>
<evidence type="ECO:0000256" key="1">
    <source>
        <dbReference type="SAM" id="MobiDB-lite"/>
    </source>
</evidence>
<feature type="compositionally biased region" description="Basic residues" evidence="1">
    <location>
        <begin position="85"/>
        <end position="106"/>
    </location>
</feature>
<evidence type="ECO:0000313" key="3">
    <source>
        <dbReference type="Proteomes" id="UP000017559"/>
    </source>
</evidence>
<feature type="region of interest" description="Disordered" evidence="1">
    <location>
        <begin position="82"/>
        <end position="107"/>
    </location>
</feature>
<evidence type="ECO:0000313" key="2">
    <source>
        <dbReference type="EMBL" id="ESK97639.1"/>
    </source>
</evidence>
<dbReference type="AlphaFoldDB" id="V2Z123"/>
<protein>
    <submittedName>
        <fullName evidence="2">Uncharacterized protein</fullName>
    </submittedName>
</protein>
<dbReference type="Proteomes" id="UP000017559">
    <property type="component" value="Unassembled WGS sequence"/>
</dbReference>
<feature type="compositionally biased region" description="Basic residues" evidence="1">
    <location>
        <begin position="12"/>
        <end position="21"/>
    </location>
</feature>
<keyword evidence="3" id="KW-1185">Reference proteome</keyword>
<proteinExistence type="predicted"/>
<dbReference type="HOGENOM" id="CLU_148156_0_0_1"/>
<comment type="caution">
    <text evidence="2">The sequence shown here is derived from an EMBL/GenBank/DDBJ whole genome shotgun (WGS) entry which is preliminary data.</text>
</comment>
<feature type="compositionally biased region" description="Polar residues" evidence="1">
    <location>
        <begin position="1"/>
        <end position="11"/>
    </location>
</feature>